<protein>
    <recommendedName>
        <fullName evidence="7">GPP34 family phosphoprotein</fullName>
    </recommendedName>
</protein>
<dbReference type="InterPro" id="IPR038261">
    <property type="entry name" value="GPP34-like_sf"/>
</dbReference>
<dbReference type="Pfam" id="PF05719">
    <property type="entry name" value="GPP34"/>
    <property type="match status" value="1"/>
</dbReference>
<evidence type="ECO:0000256" key="4">
    <source>
        <dbReference type="ARBA" id="ARBA00023136"/>
    </source>
</evidence>
<evidence type="ECO:0000313" key="5">
    <source>
        <dbReference type="EMBL" id="MBB5630323.1"/>
    </source>
</evidence>
<evidence type="ECO:0000256" key="3">
    <source>
        <dbReference type="ARBA" id="ARBA00023121"/>
    </source>
</evidence>
<dbReference type="InterPro" id="IPR008628">
    <property type="entry name" value="GPP34-like"/>
</dbReference>
<dbReference type="Gene3D" id="1.10.3630.10">
    <property type="entry name" value="yeast vps74-n-term truncation variant domain like"/>
    <property type="match status" value="1"/>
</dbReference>
<dbReference type="AlphaFoldDB" id="A0A7W9DT74"/>
<proteinExistence type="predicted"/>
<accession>A0A7W9DT74</accession>
<dbReference type="EMBL" id="JACHBR010000002">
    <property type="protein sequence ID" value="MBB5630323.1"/>
    <property type="molecule type" value="Genomic_DNA"/>
</dbReference>
<evidence type="ECO:0000256" key="1">
    <source>
        <dbReference type="ARBA" id="ARBA00004255"/>
    </source>
</evidence>
<organism evidence="5 6">
    <name type="scientific">Sphaerisporangium krabiense</name>
    <dbReference type="NCBI Taxonomy" id="763782"/>
    <lineage>
        <taxon>Bacteria</taxon>
        <taxon>Bacillati</taxon>
        <taxon>Actinomycetota</taxon>
        <taxon>Actinomycetes</taxon>
        <taxon>Streptosporangiales</taxon>
        <taxon>Streptosporangiaceae</taxon>
        <taxon>Sphaerisporangium</taxon>
    </lineage>
</organism>
<keyword evidence="3" id="KW-0446">Lipid-binding</keyword>
<gene>
    <name evidence="5" type="ORF">BJ981_006087</name>
</gene>
<evidence type="ECO:0000256" key="2">
    <source>
        <dbReference type="ARBA" id="ARBA00023034"/>
    </source>
</evidence>
<dbReference type="GO" id="GO:0012505">
    <property type="term" value="C:endomembrane system"/>
    <property type="evidence" value="ECO:0007669"/>
    <property type="project" value="UniProtKB-ARBA"/>
</dbReference>
<keyword evidence="2" id="KW-0333">Golgi apparatus</keyword>
<dbReference type="RefSeq" id="WP_184616807.1">
    <property type="nucleotide sequence ID" value="NZ_BOOS01000020.1"/>
</dbReference>
<name>A0A7W9DT74_9ACTN</name>
<evidence type="ECO:0000313" key="6">
    <source>
        <dbReference type="Proteomes" id="UP000588112"/>
    </source>
</evidence>
<dbReference type="GO" id="GO:0005737">
    <property type="term" value="C:cytoplasm"/>
    <property type="evidence" value="ECO:0007669"/>
    <property type="project" value="UniProtKB-ARBA"/>
</dbReference>
<keyword evidence="6" id="KW-1185">Reference proteome</keyword>
<dbReference type="GO" id="GO:0070273">
    <property type="term" value="F:phosphatidylinositol-4-phosphate binding"/>
    <property type="evidence" value="ECO:0007669"/>
    <property type="project" value="InterPro"/>
</dbReference>
<reference evidence="5 6" key="1">
    <citation type="submission" date="2020-08" db="EMBL/GenBank/DDBJ databases">
        <title>Sequencing the genomes of 1000 actinobacteria strains.</title>
        <authorList>
            <person name="Klenk H.-P."/>
        </authorList>
    </citation>
    <scope>NUCLEOTIDE SEQUENCE [LARGE SCALE GENOMIC DNA]</scope>
    <source>
        <strain evidence="5 6">DSM 45790</strain>
    </source>
</reference>
<sequence length="214" mass="23051">MLNRPSLHQELYLIAHDDDGKPLIQPPSLRLGLAGAVLLDLTLSGRVNVTQGRLAVYDRTPIGDMVADSLIPAILSDRANRDLKLWIKQIAEDVYDRTCGSLVAAGVLTKVTRRRLGVLSQVRYQPVDTTPAVRARAGVREATTGARGAPDAHYAALCGLVGVLRLESTLYINQPSSRLVGRLRTIAGEHSGPVLEIAQTVDTLIGETAVAAYR</sequence>
<comment type="caution">
    <text evidence="5">The sequence shown here is derived from an EMBL/GenBank/DDBJ whole genome shotgun (WGS) entry which is preliminary data.</text>
</comment>
<comment type="subcellular location">
    <subcellularLocation>
        <location evidence="1">Golgi apparatus membrane</location>
        <topology evidence="1">Peripheral membrane protein</topology>
        <orientation evidence="1">Cytoplasmic side</orientation>
    </subcellularLocation>
</comment>
<keyword evidence="4" id="KW-0472">Membrane</keyword>
<dbReference type="Proteomes" id="UP000588112">
    <property type="component" value="Unassembled WGS sequence"/>
</dbReference>
<evidence type="ECO:0008006" key="7">
    <source>
        <dbReference type="Google" id="ProtNLM"/>
    </source>
</evidence>